<reference evidence="10" key="2">
    <citation type="journal article" date="2019" name="Int. J. Syst. Evol. Microbiol.">
        <title>The Global Catalogue of Microorganisms (GCM) 10K type strain sequencing project: providing services to taxonomists for standard genome sequencing and annotation.</title>
        <authorList>
            <consortium name="The Broad Institute Genomics Platform"/>
            <consortium name="The Broad Institute Genome Sequencing Center for Infectious Disease"/>
            <person name="Wu L."/>
            <person name="Ma J."/>
        </authorList>
    </citation>
    <scope>NUCLEOTIDE SEQUENCE [LARGE SCALE GENOMIC DNA]</scope>
    <source>
        <strain evidence="10">CGMCC 4.5581</strain>
    </source>
</reference>
<protein>
    <recommendedName>
        <fullName evidence="5">Glutamate--cysteine ligase EgtA</fullName>
        <ecNumber evidence="5">6.3.2.2</ecNumber>
    </recommendedName>
    <alternativeName>
        <fullName evidence="5">Gamma-glutamylcysteine synthase</fullName>
        <shortName evidence="5">GCS</shortName>
        <shortName evidence="5">Gamma-ECS</shortName>
    </alternativeName>
</protein>
<dbReference type="InterPro" id="IPR014746">
    <property type="entry name" value="Gln_synth/guanido_kin_cat_dom"/>
</dbReference>
<dbReference type="HAMAP" id="MF_02034">
    <property type="entry name" value="EgtA"/>
    <property type="match status" value="1"/>
</dbReference>
<dbReference type="Pfam" id="PF04107">
    <property type="entry name" value="GCS2"/>
    <property type="match status" value="1"/>
</dbReference>
<dbReference type="GO" id="GO:0004357">
    <property type="term" value="F:glutamate-cysteine ligase activity"/>
    <property type="evidence" value="ECO:0007669"/>
    <property type="project" value="UniProtKB-UniRule"/>
</dbReference>
<dbReference type="AlphaFoldDB" id="A0A846LSX5"/>
<dbReference type="InterPro" id="IPR017809">
    <property type="entry name" value="EgtA_Actinobacteria"/>
</dbReference>
<proteinExistence type="inferred from homology"/>
<keyword evidence="10" id="KW-1185">Reference proteome</keyword>
<evidence type="ECO:0000256" key="3">
    <source>
        <dbReference type="ARBA" id="ARBA00022840"/>
    </source>
</evidence>
<evidence type="ECO:0000256" key="2">
    <source>
        <dbReference type="ARBA" id="ARBA00022741"/>
    </source>
</evidence>
<keyword evidence="3 5" id="KW-0067">ATP-binding</keyword>
<dbReference type="Proteomes" id="UP000648663">
    <property type="component" value="Unassembled WGS sequence"/>
</dbReference>
<sequence length="444" mass="45722">MTTSTALADHPAEDVLRDLDAAREHVGSAALHPAPTGPVGLELEAHLVDLASPASRVPWHRVTAAVATLPPLDGGSQVTLEPGGQVELSGPPAPDVTAAVTGLRSDLAAVRGRLAADGLGLAPLGADPCRPAQRVCPGSRYVAMEEHFQSLGHRAAGVTMMTSTAALQVNLEAGPRAGWAARLRLAQALGPVLVAVSACSPMLAGSETGWRSGRQRTWAQLGAARCGPLPGGPDPADEWAAFALAAPVMLVRSPAGDAVPVHGRTSFADWVRGAGPVDRRPTVTDLEYHLTTLFPPVRLRGYLELRYLDAAPEPWWPALSAVACTLLDDPVAADTAAAATEPVAGRWEQATRLGLADPELHAAATACLEVAVRRAPAGLRAPVTALAELVGRRASPGDALLHTARTAGPAAALLAATRDAAIHDAAIHDAAIHDAAIHDAEEAT</sequence>
<evidence type="ECO:0000313" key="7">
    <source>
        <dbReference type="EMBL" id="GGL64719.1"/>
    </source>
</evidence>
<dbReference type="Gene3D" id="3.30.590.20">
    <property type="match status" value="1"/>
</dbReference>
<dbReference type="EC" id="6.3.2.2" evidence="5"/>
<name>A0A846LSX5_9ACTN</name>
<comment type="similarity">
    <text evidence="5 6">Belongs to the glutamate--cysteine ligase type 2 family. EgtA subfamily.</text>
</comment>
<evidence type="ECO:0000256" key="6">
    <source>
        <dbReference type="PIRNR" id="PIRNR017901"/>
    </source>
</evidence>
<evidence type="ECO:0000313" key="8">
    <source>
        <dbReference type="EMBL" id="NIH66559.1"/>
    </source>
</evidence>
<dbReference type="InterPro" id="IPR035434">
    <property type="entry name" value="GCL_bact_plant"/>
</dbReference>
<evidence type="ECO:0000313" key="10">
    <source>
        <dbReference type="Proteomes" id="UP000648663"/>
    </source>
</evidence>
<dbReference type="NCBIfam" id="TIGR03444">
    <property type="entry name" value="EgtA_Cys_ligase"/>
    <property type="match status" value="1"/>
</dbReference>
<reference evidence="8 9" key="3">
    <citation type="submission" date="2020-02" db="EMBL/GenBank/DDBJ databases">
        <title>Sequencing the genomes of 1000 actinobacteria strains.</title>
        <authorList>
            <person name="Klenk H.-P."/>
        </authorList>
    </citation>
    <scope>NUCLEOTIDE SEQUENCE [LARGE SCALE GENOMIC DNA]</scope>
    <source>
        <strain evidence="8 9">DSM 45201</strain>
    </source>
</reference>
<dbReference type="GO" id="GO:0005524">
    <property type="term" value="F:ATP binding"/>
    <property type="evidence" value="ECO:0007669"/>
    <property type="project" value="UniProtKB-UniRule"/>
</dbReference>
<evidence type="ECO:0000256" key="4">
    <source>
        <dbReference type="ARBA" id="ARBA00048819"/>
    </source>
</evidence>
<dbReference type="PIRSF" id="PIRSF017901">
    <property type="entry name" value="GCL"/>
    <property type="match status" value="1"/>
</dbReference>
<reference evidence="7" key="4">
    <citation type="submission" date="2024-05" db="EMBL/GenBank/DDBJ databases">
        <authorList>
            <person name="Sun Q."/>
            <person name="Zhou Y."/>
        </authorList>
    </citation>
    <scope>NUCLEOTIDE SEQUENCE</scope>
    <source>
        <strain evidence="7">CGMCC 4.5581</strain>
    </source>
</reference>
<dbReference type="GO" id="GO:0006750">
    <property type="term" value="P:glutathione biosynthetic process"/>
    <property type="evidence" value="ECO:0007669"/>
    <property type="project" value="UniProtKB-UniRule"/>
</dbReference>
<organism evidence="8 9">
    <name type="scientific">Modestobacter marinus</name>
    <dbReference type="NCBI Taxonomy" id="477641"/>
    <lineage>
        <taxon>Bacteria</taxon>
        <taxon>Bacillati</taxon>
        <taxon>Actinomycetota</taxon>
        <taxon>Actinomycetes</taxon>
        <taxon>Geodermatophilales</taxon>
        <taxon>Geodermatophilaceae</taxon>
        <taxon>Modestobacter</taxon>
    </lineage>
</organism>
<comment type="caution">
    <text evidence="8">The sequence shown here is derived from an EMBL/GenBank/DDBJ whole genome shotgun (WGS) entry which is preliminary data.</text>
</comment>
<dbReference type="GO" id="GO:0052699">
    <property type="term" value="P:ergothioneine biosynthetic process"/>
    <property type="evidence" value="ECO:0007669"/>
    <property type="project" value="UniProtKB-UniRule"/>
</dbReference>
<accession>A0A846LSX5</accession>
<dbReference type="UniPathway" id="UPA01014"/>
<keyword evidence="1 5" id="KW-0436">Ligase</keyword>
<dbReference type="EMBL" id="JAAMPA010000001">
    <property type="protein sequence ID" value="NIH66559.1"/>
    <property type="molecule type" value="Genomic_DNA"/>
</dbReference>
<comment type="catalytic activity">
    <reaction evidence="4 5 6">
        <text>L-cysteine + L-glutamate + ATP = gamma-L-glutamyl-L-cysteine + ADP + phosphate + H(+)</text>
        <dbReference type="Rhea" id="RHEA:13285"/>
        <dbReference type="ChEBI" id="CHEBI:15378"/>
        <dbReference type="ChEBI" id="CHEBI:29985"/>
        <dbReference type="ChEBI" id="CHEBI:30616"/>
        <dbReference type="ChEBI" id="CHEBI:35235"/>
        <dbReference type="ChEBI" id="CHEBI:43474"/>
        <dbReference type="ChEBI" id="CHEBI:58173"/>
        <dbReference type="ChEBI" id="CHEBI:456216"/>
        <dbReference type="EC" id="6.3.2.2"/>
    </reaction>
</comment>
<dbReference type="PANTHER" id="PTHR34378:SF1">
    <property type="entry name" value="GLUTAMATE--CYSTEINE LIGASE, CHLOROPLASTIC"/>
    <property type="match status" value="1"/>
</dbReference>
<keyword evidence="2 5" id="KW-0547">Nucleotide-binding</keyword>
<dbReference type="InterPro" id="IPR006336">
    <property type="entry name" value="GCS2"/>
</dbReference>
<evidence type="ECO:0000256" key="1">
    <source>
        <dbReference type="ARBA" id="ARBA00022598"/>
    </source>
</evidence>
<reference evidence="7" key="1">
    <citation type="journal article" date="2014" name="Int. J. Syst. Evol. Microbiol.">
        <title>Complete genome of a new Firmicutes species belonging to the dominant human colonic microbiota ('Ruminococcus bicirculans') reveals two chromosomes and a selective capacity to utilize plant glucans.</title>
        <authorList>
            <consortium name="NISC Comparative Sequencing Program"/>
            <person name="Wegmann U."/>
            <person name="Louis P."/>
            <person name="Goesmann A."/>
            <person name="Henrissat B."/>
            <person name="Duncan S.H."/>
            <person name="Flint H.J."/>
        </authorList>
    </citation>
    <scope>NUCLEOTIDE SEQUENCE</scope>
    <source>
        <strain evidence="7">CGMCC 4.5581</strain>
    </source>
</reference>
<gene>
    <name evidence="5 7" type="primary">egtA</name>
    <name evidence="8" type="ORF">FB380_001005</name>
    <name evidence="7" type="ORF">GCM10011589_21040</name>
</gene>
<dbReference type="PANTHER" id="PTHR34378">
    <property type="entry name" value="GLUTAMATE--CYSTEINE LIGASE, CHLOROPLASTIC"/>
    <property type="match status" value="1"/>
</dbReference>
<dbReference type="SUPFAM" id="SSF55931">
    <property type="entry name" value="Glutamine synthetase/guanido kinase"/>
    <property type="match status" value="1"/>
</dbReference>
<dbReference type="Proteomes" id="UP000552836">
    <property type="component" value="Unassembled WGS sequence"/>
</dbReference>
<evidence type="ECO:0000256" key="5">
    <source>
        <dbReference type="HAMAP-Rule" id="MF_02034"/>
    </source>
</evidence>
<dbReference type="RefSeq" id="WP_166754128.1">
    <property type="nucleotide sequence ID" value="NZ_BAABJU010000009.1"/>
</dbReference>
<comment type="function">
    <text evidence="5">Catalyzes the synthesis of gamma-glutamylcysteine (gamma-GC). This compound is used as substrate for the biosynthesis of the low-molecular thiol compound ergothioneine.</text>
</comment>
<dbReference type="EMBL" id="BMMI01000003">
    <property type="protein sequence ID" value="GGL64719.1"/>
    <property type="molecule type" value="Genomic_DNA"/>
</dbReference>
<comment type="pathway">
    <text evidence="5">Amino-acid biosynthesis; ergothioneine biosynthesis.</text>
</comment>
<evidence type="ECO:0000313" key="9">
    <source>
        <dbReference type="Proteomes" id="UP000552836"/>
    </source>
</evidence>